<evidence type="ECO:0000256" key="1">
    <source>
        <dbReference type="ARBA" id="ARBA00004141"/>
    </source>
</evidence>
<keyword evidence="3" id="KW-0133">Cell shape</keyword>
<dbReference type="Proteomes" id="UP000003900">
    <property type="component" value="Unassembled WGS sequence"/>
</dbReference>
<comment type="subcellular location">
    <subcellularLocation>
        <location evidence="1">Membrane</location>
        <topology evidence="1">Multi-pass membrane protein</topology>
    </subcellularLocation>
</comment>
<dbReference type="InterPro" id="IPR001182">
    <property type="entry name" value="FtsW/RodA"/>
</dbReference>
<organism evidence="7 8">
    <name type="scientific">Paenibacillus dendritiformis C454</name>
    <dbReference type="NCBI Taxonomy" id="1131935"/>
    <lineage>
        <taxon>Bacteria</taxon>
        <taxon>Bacillati</taxon>
        <taxon>Bacillota</taxon>
        <taxon>Bacilli</taxon>
        <taxon>Bacillales</taxon>
        <taxon>Paenibacillaceae</taxon>
        <taxon>Paenibacillus</taxon>
    </lineage>
</organism>
<evidence type="ECO:0000313" key="8">
    <source>
        <dbReference type="Proteomes" id="UP000003900"/>
    </source>
</evidence>
<reference evidence="7 8" key="1">
    <citation type="journal article" date="2012" name="J. Bacteriol.">
        <title>Genome Sequence of the Pattern-Forming Social Bacterium Paenibacillus dendritiformis C454 Chiral Morphotype.</title>
        <authorList>
            <person name="Sirota-Madi A."/>
            <person name="Olender T."/>
            <person name="Helman Y."/>
            <person name="Brainis I."/>
            <person name="Finkelshtein A."/>
            <person name="Roth D."/>
            <person name="Hagai E."/>
            <person name="Leshkowitz D."/>
            <person name="Brodsky L."/>
            <person name="Galatenko V."/>
            <person name="Nikolaev V."/>
            <person name="Gutnick D.L."/>
            <person name="Lancet D."/>
            <person name="Ben-Jacob E."/>
        </authorList>
    </citation>
    <scope>NUCLEOTIDE SEQUENCE [LARGE SCALE GENOMIC DNA]</scope>
    <source>
        <strain evidence="7 8">C454</strain>
    </source>
</reference>
<evidence type="ECO:0000256" key="4">
    <source>
        <dbReference type="ARBA" id="ARBA00022989"/>
    </source>
</evidence>
<keyword evidence="4 6" id="KW-1133">Transmembrane helix</keyword>
<name>H3SAK9_9BACL</name>
<dbReference type="PANTHER" id="PTHR30474">
    <property type="entry name" value="CELL CYCLE PROTEIN"/>
    <property type="match status" value="1"/>
</dbReference>
<dbReference type="OrthoDB" id="2192428at2"/>
<accession>H3SAK9</accession>
<dbReference type="NCBIfam" id="NF038403">
    <property type="entry name" value="perm_prefix_1"/>
    <property type="match status" value="1"/>
</dbReference>
<feature type="transmembrane region" description="Helical" evidence="6">
    <location>
        <begin position="213"/>
        <end position="229"/>
    </location>
</feature>
<sequence length="446" mass="49917">MADTERDIPCGMPEAAERFVQDVLRRIKAKEMKPEIEAELRDHLLSRMEEHTDRGMDEDEAAREAVRHMGASSIVAEHMNRIHRPHIPWLLWVSLVIWIGFSLFGLFLLQSEPGGQNSAGLGTKSIIYLLLGIVCFVAGMLIHYHQLRRLAPWMYGVMAILLVWTGWTGGYINGMRFLMIGPVSIDVYLLSPFLFLIAIYAMLSDRSARTRRYAKLMPYALIVLPVLLYVSDGCYKELLIYGLGMIVVLVQLRCRPVVWWSLAACAAGGGLLLWMTSDAVRFVFGRRMQEWIAFLGGAVEPDSDGGFVMQEINRAVQHAGWFGQGNGETLALPYLYSDYLSIYLVHTAGWFAGLLLLGSMGVLLYSVYRAAFSIRQTFGRGLARLIAVLAGAHFLLALGGLFGLVPMNGLDLPLFGYGGTRMLLWMSLFGLFSGIYRRKDMLPQTS</sequence>
<gene>
    <name evidence="7" type="ORF">PDENDC454_02720</name>
</gene>
<feature type="transmembrane region" description="Helical" evidence="6">
    <location>
        <begin position="121"/>
        <end position="141"/>
    </location>
</feature>
<feature type="transmembrane region" description="Helical" evidence="6">
    <location>
        <begin position="235"/>
        <end position="252"/>
    </location>
</feature>
<dbReference type="GO" id="GO:0032153">
    <property type="term" value="C:cell division site"/>
    <property type="evidence" value="ECO:0007669"/>
    <property type="project" value="TreeGrafter"/>
</dbReference>
<dbReference type="Pfam" id="PF01098">
    <property type="entry name" value="FTSW_RODA_SPOVE"/>
    <property type="match status" value="1"/>
</dbReference>
<dbReference type="RefSeq" id="WP_006675050.1">
    <property type="nucleotide sequence ID" value="NZ_AHKH01000005.1"/>
</dbReference>
<feature type="transmembrane region" description="Helical" evidence="6">
    <location>
        <begin position="417"/>
        <end position="436"/>
    </location>
</feature>
<dbReference type="AlphaFoldDB" id="H3SAK9"/>
<proteinExistence type="predicted"/>
<dbReference type="GO" id="GO:0051301">
    <property type="term" value="P:cell division"/>
    <property type="evidence" value="ECO:0007669"/>
    <property type="project" value="InterPro"/>
</dbReference>
<dbReference type="GO" id="GO:0005886">
    <property type="term" value="C:plasma membrane"/>
    <property type="evidence" value="ECO:0007669"/>
    <property type="project" value="TreeGrafter"/>
</dbReference>
<evidence type="ECO:0000313" key="7">
    <source>
        <dbReference type="EMBL" id="EHQ63802.1"/>
    </source>
</evidence>
<evidence type="ECO:0000256" key="2">
    <source>
        <dbReference type="ARBA" id="ARBA00022692"/>
    </source>
</evidence>
<dbReference type="EMBL" id="AHKH01000005">
    <property type="protein sequence ID" value="EHQ63802.1"/>
    <property type="molecule type" value="Genomic_DNA"/>
</dbReference>
<keyword evidence="5 6" id="KW-0472">Membrane</keyword>
<feature type="transmembrane region" description="Helical" evidence="6">
    <location>
        <begin position="385"/>
        <end position="405"/>
    </location>
</feature>
<feature type="transmembrane region" description="Helical" evidence="6">
    <location>
        <begin position="153"/>
        <end position="172"/>
    </location>
</feature>
<dbReference type="GO" id="GO:0015648">
    <property type="term" value="F:lipid-linked peptidoglycan transporter activity"/>
    <property type="evidence" value="ECO:0007669"/>
    <property type="project" value="TreeGrafter"/>
</dbReference>
<comment type="caution">
    <text evidence="7">The sequence shown here is derived from an EMBL/GenBank/DDBJ whole genome shotgun (WGS) entry which is preliminary data.</text>
</comment>
<dbReference type="STRING" id="1131935.PDENDC454_02720"/>
<protein>
    <recommendedName>
        <fullName evidence="9">Cell division membrane protein-like protein</fullName>
    </recommendedName>
</protein>
<dbReference type="PATRIC" id="fig|1131935.3.peg.549"/>
<dbReference type="PANTHER" id="PTHR30474:SF1">
    <property type="entry name" value="PEPTIDOGLYCAN GLYCOSYLTRANSFERASE MRDB"/>
    <property type="match status" value="1"/>
</dbReference>
<dbReference type="InterPro" id="IPR047928">
    <property type="entry name" value="Perm_prefix_1"/>
</dbReference>
<feature type="transmembrane region" description="Helical" evidence="6">
    <location>
        <begin position="340"/>
        <end position="365"/>
    </location>
</feature>
<feature type="transmembrane region" description="Helical" evidence="6">
    <location>
        <begin position="257"/>
        <end position="276"/>
    </location>
</feature>
<keyword evidence="8" id="KW-1185">Reference proteome</keyword>
<evidence type="ECO:0008006" key="9">
    <source>
        <dbReference type="Google" id="ProtNLM"/>
    </source>
</evidence>
<evidence type="ECO:0000256" key="5">
    <source>
        <dbReference type="ARBA" id="ARBA00023136"/>
    </source>
</evidence>
<feature type="transmembrane region" description="Helical" evidence="6">
    <location>
        <begin position="178"/>
        <end position="201"/>
    </location>
</feature>
<dbReference type="GO" id="GO:0008360">
    <property type="term" value="P:regulation of cell shape"/>
    <property type="evidence" value="ECO:0007669"/>
    <property type="project" value="UniProtKB-KW"/>
</dbReference>
<evidence type="ECO:0000256" key="6">
    <source>
        <dbReference type="SAM" id="Phobius"/>
    </source>
</evidence>
<feature type="transmembrane region" description="Helical" evidence="6">
    <location>
        <begin position="89"/>
        <end position="109"/>
    </location>
</feature>
<evidence type="ECO:0000256" key="3">
    <source>
        <dbReference type="ARBA" id="ARBA00022960"/>
    </source>
</evidence>
<keyword evidence="2 6" id="KW-0812">Transmembrane</keyword>